<evidence type="ECO:0000256" key="3">
    <source>
        <dbReference type="ARBA" id="ARBA00023125"/>
    </source>
</evidence>
<dbReference type="InterPro" id="IPR005119">
    <property type="entry name" value="LysR_subst-bd"/>
</dbReference>
<keyword evidence="4" id="KW-0804">Transcription</keyword>
<dbReference type="InterPro" id="IPR036388">
    <property type="entry name" value="WH-like_DNA-bd_sf"/>
</dbReference>
<dbReference type="PRINTS" id="PR00039">
    <property type="entry name" value="HTHLYSR"/>
</dbReference>
<dbReference type="GO" id="GO:0003700">
    <property type="term" value="F:DNA-binding transcription factor activity"/>
    <property type="evidence" value="ECO:0007669"/>
    <property type="project" value="InterPro"/>
</dbReference>
<dbReference type="SUPFAM" id="SSF53850">
    <property type="entry name" value="Periplasmic binding protein-like II"/>
    <property type="match status" value="1"/>
</dbReference>
<keyword evidence="2" id="KW-0805">Transcription regulation</keyword>
<evidence type="ECO:0000256" key="1">
    <source>
        <dbReference type="ARBA" id="ARBA00009437"/>
    </source>
</evidence>
<dbReference type="FunFam" id="1.10.10.10:FF:000001">
    <property type="entry name" value="LysR family transcriptional regulator"/>
    <property type="match status" value="1"/>
</dbReference>
<dbReference type="AlphaFoldDB" id="A0AAE8W3T9"/>
<dbReference type="Proteomes" id="UP000318720">
    <property type="component" value="Unassembled WGS sequence"/>
</dbReference>
<dbReference type="InterPro" id="IPR036390">
    <property type="entry name" value="WH_DNA-bd_sf"/>
</dbReference>
<protein>
    <submittedName>
        <fullName evidence="6">LysR family transcriptional regulator</fullName>
    </submittedName>
</protein>
<evidence type="ECO:0000313" key="7">
    <source>
        <dbReference type="Proteomes" id="UP000318720"/>
    </source>
</evidence>
<sequence length="305" mass="33392">MDIQQLRYFLAVADELHFGRAAERLHVTASPLSRRIRELEHELDRDLFVREHHHVELTSFGKVFRERARAVVRDFDGLRDLAHDHPDVPRCWLGAAPLTPPKVMATVLTVYRETAPGVELPVTLASSSELLDQLTADRIDLAVVHLPAGTSGTESLIIASGSLGMVMPATDELATRASLTLRDLRDRQVLMTSAKVHPSVVGESRAALLNAGVTHLVDLPHNDVVQTAAHVLRTGALTLTVLGDDDLPATRVFAAPAFRVVPLDEPGMALRAGIAWRRAAEETVPGLREVLAALKQKYEDDPMPL</sequence>
<proteinExistence type="inferred from homology"/>
<reference evidence="6 7" key="1">
    <citation type="submission" date="2019-03" db="EMBL/GenBank/DDBJ databases">
        <title>Comparative genomic analyses of the sweetpotato soil rot pathogen, Streptomyces ipomoeae.</title>
        <authorList>
            <person name="Ruschel Soares N."/>
            <person name="Badger J.H."/>
            <person name="Huguet-Tapia J.C."/>
            <person name="Clark C.A."/>
            <person name="Pettis G.S."/>
        </authorList>
    </citation>
    <scope>NUCLEOTIDE SEQUENCE [LARGE SCALE GENOMIC DNA]</scope>
    <source>
        <strain evidence="6 7">88-35</strain>
    </source>
</reference>
<dbReference type="RefSeq" id="WP_009319130.1">
    <property type="nucleotide sequence ID" value="NZ_JARAVA010000204.1"/>
</dbReference>
<dbReference type="PANTHER" id="PTHR30346:SF0">
    <property type="entry name" value="HCA OPERON TRANSCRIPTIONAL ACTIVATOR HCAR"/>
    <property type="match status" value="1"/>
</dbReference>
<dbReference type="PANTHER" id="PTHR30346">
    <property type="entry name" value="TRANSCRIPTIONAL DUAL REGULATOR HCAR-RELATED"/>
    <property type="match status" value="1"/>
</dbReference>
<evidence type="ECO:0000256" key="2">
    <source>
        <dbReference type="ARBA" id="ARBA00023015"/>
    </source>
</evidence>
<dbReference type="GO" id="GO:0003677">
    <property type="term" value="F:DNA binding"/>
    <property type="evidence" value="ECO:0007669"/>
    <property type="project" value="UniProtKB-KW"/>
</dbReference>
<evidence type="ECO:0000256" key="4">
    <source>
        <dbReference type="ARBA" id="ARBA00023163"/>
    </source>
</evidence>
<dbReference type="PROSITE" id="PS50931">
    <property type="entry name" value="HTH_LYSR"/>
    <property type="match status" value="1"/>
</dbReference>
<feature type="domain" description="HTH lysR-type" evidence="5">
    <location>
        <begin position="1"/>
        <end position="58"/>
    </location>
</feature>
<evidence type="ECO:0000313" key="6">
    <source>
        <dbReference type="EMBL" id="TQE35872.1"/>
    </source>
</evidence>
<dbReference type="Pfam" id="PF00126">
    <property type="entry name" value="HTH_1"/>
    <property type="match status" value="1"/>
</dbReference>
<dbReference type="SUPFAM" id="SSF46785">
    <property type="entry name" value="Winged helix' DNA-binding domain"/>
    <property type="match status" value="1"/>
</dbReference>
<dbReference type="InterPro" id="IPR000847">
    <property type="entry name" value="LysR_HTH_N"/>
</dbReference>
<dbReference type="Gene3D" id="3.40.190.290">
    <property type="match status" value="1"/>
</dbReference>
<accession>A0AAE8W3T9</accession>
<dbReference type="Pfam" id="PF03466">
    <property type="entry name" value="LysR_substrate"/>
    <property type="match status" value="1"/>
</dbReference>
<comment type="caution">
    <text evidence="6">The sequence shown here is derived from an EMBL/GenBank/DDBJ whole genome shotgun (WGS) entry which is preliminary data.</text>
</comment>
<name>A0AAE8W3T9_9ACTN</name>
<comment type="similarity">
    <text evidence="1">Belongs to the LysR transcriptional regulatory family.</text>
</comment>
<dbReference type="GO" id="GO:0032993">
    <property type="term" value="C:protein-DNA complex"/>
    <property type="evidence" value="ECO:0007669"/>
    <property type="project" value="TreeGrafter"/>
</dbReference>
<dbReference type="Gene3D" id="1.10.10.10">
    <property type="entry name" value="Winged helix-like DNA-binding domain superfamily/Winged helix DNA-binding domain"/>
    <property type="match status" value="1"/>
</dbReference>
<keyword evidence="3" id="KW-0238">DNA-binding</keyword>
<gene>
    <name evidence="6" type="ORF">Sipo8835_11680</name>
</gene>
<organism evidence="6 7">
    <name type="scientific">Streptomyces ipomoeae</name>
    <dbReference type="NCBI Taxonomy" id="103232"/>
    <lineage>
        <taxon>Bacteria</taxon>
        <taxon>Bacillati</taxon>
        <taxon>Actinomycetota</taxon>
        <taxon>Actinomycetes</taxon>
        <taxon>Kitasatosporales</taxon>
        <taxon>Streptomycetaceae</taxon>
        <taxon>Streptomyces</taxon>
    </lineage>
</organism>
<dbReference type="EMBL" id="SPAZ01000100">
    <property type="protein sequence ID" value="TQE35872.1"/>
    <property type="molecule type" value="Genomic_DNA"/>
</dbReference>
<evidence type="ECO:0000259" key="5">
    <source>
        <dbReference type="PROSITE" id="PS50931"/>
    </source>
</evidence>